<dbReference type="PANTHER" id="PTHR30266">
    <property type="entry name" value="MECHANOSENSITIVE CHANNEL MSCL"/>
    <property type="match status" value="1"/>
</dbReference>
<evidence type="ECO:0000256" key="11">
    <source>
        <dbReference type="SAM" id="MobiDB-lite"/>
    </source>
</evidence>
<dbReference type="FunFam" id="1.10.1200.120:FF:000007">
    <property type="entry name" value="Large-conductance mechanosensitive channel"/>
    <property type="match status" value="1"/>
</dbReference>
<evidence type="ECO:0000256" key="6">
    <source>
        <dbReference type="ARBA" id="ARBA00022989"/>
    </source>
</evidence>
<comment type="subunit">
    <text evidence="10">Homopentamer.</text>
</comment>
<sequence>MNGQVARRRTPIGQAGLGLPYFSEPLAPRPVRARKGSVVSEKKKESVLAGFKAFLMRGNVVDLAVAVVIGAAFTNIVNSLVKGIIGPLIGAFGTKSLDGYTSCLKGPCSIDPKSGEPVGVNILWGAVLNAALTFLITAAVVYFLMVLPMAKYLAKVEARRKAKEGVHETLEVTELEVLKEIRDNLVAQRTGSNGGPDVANGHEGTGQHRGGSAG</sequence>
<evidence type="ECO:0000313" key="13">
    <source>
        <dbReference type="Proteomes" id="UP000325211"/>
    </source>
</evidence>
<dbReference type="PANTHER" id="PTHR30266:SF2">
    <property type="entry name" value="LARGE-CONDUCTANCE MECHANOSENSITIVE CHANNEL"/>
    <property type="match status" value="1"/>
</dbReference>
<dbReference type="GO" id="GO:0008381">
    <property type="term" value="F:mechanosensitive monoatomic ion channel activity"/>
    <property type="evidence" value="ECO:0007669"/>
    <property type="project" value="UniProtKB-UniRule"/>
</dbReference>
<dbReference type="OrthoDB" id="9810350at2"/>
<dbReference type="InterPro" id="IPR036019">
    <property type="entry name" value="MscL_channel"/>
</dbReference>
<evidence type="ECO:0000256" key="7">
    <source>
        <dbReference type="ARBA" id="ARBA00023065"/>
    </source>
</evidence>
<dbReference type="HAMAP" id="MF_00115">
    <property type="entry name" value="MscL"/>
    <property type="match status" value="1"/>
</dbReference>
<keyword evidence="9 10" id="KW-0407">Ion channel</keyword>
<dbReference type="InterPro" id="IPR019823">
    <property type="entry name" value="Mechanosensitive_channel_CS"/>
</dbReference>
<name>A0A5P2D296_STRVZ</name>
<gene>
    <name evidence="10 12" type="primary">mscL</name>
    <name evidence="12" type="ORF">DEJ50_13445</name>
</gene>
<evidence type="ECO:0000256" key="10">
    <source>
        <dbReference type="HAMAP-Rule" id="MF_00115"/>
    </source>
</evidence>
<dbReference type="SUPFAM" id="SSF81330">
    <property type="entry name" value="Gated mechanosensitive channel"/>
    <property type="match status" value="1"/>
</dbReference>
<feature type="compositionally biased region" description="Gly residues" evidence="11">
    <location>
        <begin position="203"/>
        <end position="214"/>
    </location>
</feature>
<evidence type="ECO:0000256" key="3">
    <source>
        <dbReference type="ARBA" id="ARBA00022448"/>
    </source>
</evidence>
<keyword evidence="7 10" id="KW-0406">Ion transport</keyword>
<keyword evidence="4 10" id="KW-1003">Cell membrane</keyword>
<dbReference type="AlphaFoldDB" id="A0A5P2D296"/>
<dbReference type="EMBL" id="CP029190">
    <property type="protein sequence ID" value="QES48680.1"/>
    <property type="molecule type" value="Genomic_DNA"/>
</dbReference>
<evidence type="ECO:0000256" key="9">
    <source>
        <dbReference type="ARBA" id="ARBA00023303"/>
    </source>
</evidence>
<keyword evidence="5 10" id="KW-0812">Transmembrane</keyword>
<comment type="similarity">
    <text evidence="2 10">Belongs to the MscL family.</text>
</comment>
<organism evidence="12 13">
    <name type="scientific">Streptomyces venezuelae</name>
    <dbReference type="NCBI Taxonomy" id="54571"/>
    <lineage>
        <taxon>Bacteria</taxon>
        <taxon>Bacillati</taxon>
        <taxon>Actinomycetota</taxon>
        <taxon>Actinomycetes</taxon>
        <taxon>Kitasatosporales</taxon>
        <taxon>Streptomycetaceae</taxon>
        <taxon>Streptomyces</taxon>
    </lineage>
</organism>
<evidence type="ECO:0000256" key="8">
    <source>
        <dbReference type="ARBA" id="ARBA00023136"/>
    </source>
</evidence>
<keyword evidence="3 10" id="KW-0813">Transport</keyword>
<evidence type="ECO:0000313" key="12">
    <source>
        <dbReference type="EMBL" id="QES48680.1"/>
    </source>
</evidence>
<reference evidence="12 13" key="1">
    <citation type="submission" date="2018-05" db="EMBL/GenBank/DDBJ databases">
        <title>Streptomyces venezuelae.</title>
        <authorList>
            <person name="Kim W."/>
            <person name="Lee N."/>
            <person name="Cho B.-K."/>
        </authorList>
    </citation>
    <scope>NUCLEOTIDE SEQUENCE [LARGE SCALE GENOMIC DNA]</scope>
    <source>
        <strain evidence="12 13">ATCC 21782</strain>
    </source>
</reference>
<dbReference type="Pfam" id="PF01741">
    <property type="entry name" value="MscL"/>
    <property type="match status" value="1"/>
</dbReference>
<evidence type="ECO:0000256" key="2">
    <source>
        <dbReference type="ARBA" id="ARBA00007254"/>
    </source>
</evidence>
<feature type="transmembrane region" description="Helical" evidence="10">
    <location>
        <begin position="122"/>
        <end position="145"/>
    </location>
</feature>
<dbReference type="Proteomes" id="UP000325211">
    <property type="component" value="Chromosome"/>
</dbReference>
<comment type="subcellular location">
    <subcellularLocation>
        <location evidence="1 10">Cell membrane</location>
        <topology evidence="1 10">Multi-pass membrane protein</topology>
    </subcellularLocation>
</comment>
<dbReference type="InterPro" id="IPR037673">
    <property type="entry name" value="MSC/AndL"/>
</dbReference>
<keyword evidence="6 10" id="KW-1133">Transmembrane helix</keyword>
<feature type="transmembrane region" description="Helical" evidence="10">
    <location>
        <begin position="60"/>
        <end position="81"/>
    </location>
</feature>
<dbReference type="PROSITE" id="PS01327">
    <property type="entry name" value="MSCL"/>
    <property type="match status" value="1"/>
</dbReference>
<comment type="function">
    <text evidence="10">Channel that opens in response to stretch forces in the membrane lipid bilayer. May participate in the regulation of osmotic pressure changes within the cell.</text>
</comment>
<dbReference type="Gene3D" id="1.10.1200.120">
    <property type="entry name" value="Large-conductance mechanosensitive channel, MscL, domain 1"/>
    <property type="match status" value="1"/>
</dbReference>
<protein>
    <recommendedName>
        <fullName evidence="10">Large-conductance mechanosensitive channel</fullName>
    </recommendedName>
</protein>
<keyword evidence="8 10" id="KW-0472">Membrane</keyword>
<evidence type="ECO:0000256" key="4">
    <source>
        <dbReference type="ARBA" id="ARBA00022475"/>
    </source>
</evidence>
<proteinExistence type="inferred from homology"/>
<dbReference type="GO" id="GO:0005886">
    <property type="term" value="C:plasma membrane"/>
    <property type="evidence" value="ECO:0007669"/>
    <property type="project" value="UniProtKB-SubCell"/>
</dbReference>
<feature type="region of interest" description="Disordered" evidence="11">
    <location>
        <begin position="188"/>
        <end position="214"/>
    </location>
</feature>
<dbReference type="InterPro" id="IPR001185">
    <property type="entry name" value="MS_channel"/>
</dbReference>
<evidence type="ECO:0000256" key="1">
    <source>
        <dbReference type="ARBA" id="ARBA00004651"/>
    </source>
</evidence>
<accession>A0A5P2D296</accession>
<evidence type="ECO:0000256" key="5">
    <source>
        <dbReference type="ARBA" id="ARBA00022692"/>
    </source>
</evidence>
<dbReference type="NCBIfam" id="TIGR00220">
    <property type="entry name" value="mscL"/>
    <property type="match status" value="1"/>
</dbReference>